<dbReference type="AlphaFoldDB" id="A0A415U2C8"/>
<evidence type="ECO:0000256" key="1">
    <source>
        <dbReference type="ARBA" id="ARBA00023002"/>
    </source>
</evidence>
<reference evidence="3 4" key="1">
    <citation type="submission" date="2018-08" db="EMBL/GenBank/DDBJ databases">
        <title>A genome reference for cultivated species of the human gut microbiota.</title>
        <authorList>
            <person name="Zou Y."/>
            <person name="Xue W."/>
            <person name="Luo G."/>
        </authorList>
    </citation>
    <scope>NUCLEOTIDE SEQUENCE [LARGE SCALE GENOMIC DNA]</scope>
    <source>
        <strain evidence="3 4">AF31-17AC</strain>
    </source>
</reference>
<dbReference type="SUPFAM" id="SSF52518">
    <property type="entry name" value="Thiamin diphosphate-binding fold (THDP-binding)"/>
    <property type="match status" value="1"/>
</dbReference>
<gene>
    <name evidence="3" type="ORF">DWZ29_10600</name>
</gene>
<proteinExistence type="predicted"/>
<dbReference type="PANTHER" id="PTHR42897">
    <property type="entry name" value="PYRUVATE SYNTHASE SUBUNIT PORB"/>
    <property type="match status" value="1"/>
</dbReference>
<name>A0A415U2C8_9FIRM</name>
<dbReference type="GO" id="GO:0016491">
    <property type="term" value="F:oxidoreductase activity"/>
    <property type="evidence" value="ECO:0007669"/>
    <property type="project" value="UniProtKB-KW"/>
</dbReference>
<sequence length="332" mass="36980">MVSDINKLGLDVKWQDLTPGCTIVGSCTAEVFRTEERLSPGHRMCAGCGATIAVRNVLRGLHEEDEAVITCSTGCLEVSSFMYPYTAWKDSFIHNAFENAGATCSGVEAAYRALKKKGKVKNTHKFITFGGDGGTYDIGFQSLSGAMERNHDMVYVCYDNGAYMNTGIQRSSATPMYADTTTTPVGSESDGKAQNRKDLTQVIAAHNIPYVAQTTFVQNFKDLHTKAEKAIYTEGAAFLNVMAPCPRGWRYNTPDILEICQLAVDTCFWPLFEVIDGEWIVNYVPKKKLPIEDFLRPQGRFKHLFKPGKEELIARIQAEVDRKWEELLAKAK</sequence>
<dbReference type="InterPro" id="IPR011766">
    <property type="entry name" value="TPP_enzyme_TPP-bd"/>
</dbReference>
<dbReference type="PROSITE" id="PS51257">
    <property type="entry name" value="PROKAR_LIPOPROTEIN"/>
    <property type="match status" value="1"/>
</dbReference>
<dbReference type="Pfam" id="PF02775">
    <property type="entry name" value="TPP_enzyme_C"/>
    <property type="match status" value="1"/>
</dbReference>
<dbReference type="InterPro" id="IPR051479">
    <property type="entry name" value="PorB-like"/>
</dbReference>
<dbReference type="Proteomes" id="UP000283700">
    <property type="component" value="Unassembled WGS sequence"/>
</dbReference>
<dbReference type="Gene3D" id="3.40.50.970">
    <property type="match status" value="1"/>
</dbReference>
<dbReference type="InterPro" id="IPR029061">
    <property type="entry name" value="THDP-binding"/>
</dbReference>
<keyword evidence="3" id="KW-0670">Pyruvate</keyword>
<dbReference type="EMBL" id="QRQO01000030">
    <property type="protein sequence ID" value="RHN12243.1"/>
    <property type="molecule type" value="Genomic_DNA"/>
</dbReference>
<dbReference type="GO" id="GO:0030976">
    <property type="term" value="F:thiamine pyrophosphate binding"/>
    <property type="evidence" value="ECO:0007669"/>
    <property type="project" value="InterPro"/>
</dbReference>
<evidence type="ECO:0000313" key="3">
    <source>
        <dbReference type="EMBL" id="RHN12243.1"/>
    </source>
</evidence>
<evidence type="ECO:0000259" key="2">
    <source>
        <dbReference type="Pfam" id="PF02775"/>
    </source>
</evidence>
<protein>
    <submittedName>
        <fullName evidence="3">Pyruvate ferredoxin oxidoreductase</fullName>
    </submittedName>
</protein>
<dbReference type="CDD" id="cd03376">
    <property type="entry name" value="TPP_PFOR_porB_like"/>
    <property type="match status" value="1"/>
</dbReference>
<dbReference type="PANTHER" id="PTHR42897:SF2">
    <property type="entry name" value="PYRUVATE SYNTHASE SUBUNIT PORB"/>
    <property type="match status" value="1"/>
</dbReference>
<feature type="domain" description="Thiamine pyrophosphate enzyme TPP-binding" evidence="2">
    <location>
        <begin position="73"/>
        <end position="241"/>
    </location>
</feature>
<comment type="caution">
    <text evidence="3">The sequence shown here is derived from an EMBL/GenBank/DDBJ whole genome shotgun (WGS) entry which is preliminary data.</text>
</comment>
<evidence type="ECO:0000313" key="4">
    <source>
        <dbReference type="Proteomes" id="UP000283700"/>
    </source>
</evidence>
<keyword evidence="1" id="KW-0560">Oxidoreductase</keyword>
<accession>A0A415U2C8</accession>
<organism evidence="3 4">
    <name type="scientific">Anaerobutyricum hallii</name>
    <dbReference type="NCBI Taxonomy" id="39488"/>
    <lineage>
        <taxon>Bacteria</taxon>
        <taxon>Bacillati</taxon>
        <taxon>Bacillota</taxon>
        <taxon>Clostridia</taxon>
        <taxon>Lachnospirales</taxon>
        <taxon>Lachnospiraceae</taxon>
        <taxon>Anaerobutyricum</taxon>
    </lineage>
</organism>